<feature type="transmembrane region" description="Helical" evidence="1">
    <location>
        <begin position="6"/>
        <end position="30"/>
    </location>
</feature>
<evidence type="ECO:0000256" key="1">
    <source>
        <dbReference type="SAM" id="Phobius"/>
    </source>
</evidence>
<keyword evidence="1" id="KW-1133">Transmembrane helix</keyword>
<proteinExistence type="predicted"/>
<name>A0A8S5N7L5_9CAUD</name>
<keyword evidence="1" id="KW-0812">Transmembrane</keyword>
<keyword evidence="1" id="KW-0472">Membrane</keyword>
<dbReference type="EMBL" id="BK015080">
    <property type="protein sequence ID" value="DAD90232.1"/>
    <property type="molecule type" value="Genomic_DNA"/>
</dbReference>
<evidence type="ECO:0000313" key="2">
    <source>
        <dbReference type="EMBL" id="DAD90232.1"/>
    </source>
</evidence>
<accession>A0A8S5N7L5</accession>
<organism evidence="2">
    <name type="scientific">Myoviridae sp. ct8ME27</name>
    <dbReference type="NCBI Taxonomy" id="2826622"/>
    <lineage>
        <taxon>Viruses</taxon>
        <taxon>Duplodnaviria</taxon>
        <taxon>Heunggongvirae</taxon>
        <taxon>Uroviricota</taxon>
        <taxon>Caudoviricetes</taxon>
    </lineage>
</organism>
<sequence>MSSFINLFILSFIAILTANTLVELICKISLRIKQKIKLQK</sequence>
<reference evidence="2" key="1">
    <citation type="journal article" date="2021" name="Proc. Natl. Acad. Sci. U.S.A.">
        <title>A Catalog of Tens of Thousands of Viruses from Human Metagenomes Reveals Hidden Associations with Chronic Diseases.</title>
        <authorList>
            <person name="Tisza M.J."/>
            <person name="Buck C.B."/>
        </authorList>
    </citation>
    <scope>NUCLEOTIDE SEQUENCE</scope>
    <source>
        <strain evidence="2">Ct8ME27</strain>
    </source>
</reference>
<protein>
    <submittedName>
        <fullName evidence="2">Uncharacterized protein</fullName>
    </submittedName>
</protein>